<feature type="region of interest" description="Disordered" evidence="1">
    <location>
        <begin position="1"/>
        <end position="21"/>
    </location>
</feature>
<keyword evidence="3" id="KW-1185">Reference proteome</keyword>
<organism evidence="2 3">
    <name type="scientific">Actinomadura graeca</name>
    <dbReference type="NCBI Taxonomy" id="2750812"/>
    <lineage>
        <taxon>Bacteria</taxon>
        <taxon>Bacillati</taxon>
        <taxon>Actinomycetota</taxon>
        <taxon>Actinomycetes</taxon>
        <taxon>Streptosporangiales</taxon>
        <taxon>Thermomonosporaceae</taxon>
        <taxon>Actinomadura</taxon>
    </lineage>
</organism>
<gene>
    <name evidence="2" type="ORF">AGRA3207_002210</name>
</gene>
<dbReference type="Proteomes" id="UP001049518">
    <property type="component" value="Chromosome"/>
</dbReference>
<name>A0ABX8QRV4_9ACTN</name>
<protein>
    <submittedName>
        <fullName evidence="2">Uncharacterized protein</fullName>
    </submittedName>
</protein>
<proteinExistence type="predicted"/>
<evidence type="ECO:0000313" key="2">
    <source>
        <dbReference type="EMBL" id="QXJ21363.1"/>
    </source>
</evidence>
<accession>A0ABX8QRV4</accession>
<dbReference type="RefSeq" id="WP_231334509.1">
    <property type="nucleotide sequence ID" value="NZ_CP059572.1"/>
</dbReference>
<evidence type="ECO:0000256" key="1">
    <source>
        <dbReference type="SAM" id="MobiDB-lite"/>
    </source>
</evidence>
<reference evidence="2" key="1">
    <citation type="submission" date="2020-07" db="EMBL/GenBank/DDBJ databases">
        <authorList>
            <person name="Tarantini F.S."/>
            <person name="Hong K.W."/>
            <person name="Chan K.G."/>
        </authorList>
    </citation>
    <scope>NUCLEOTIDE SEQUENCE</scope>
    <source>
        <strain evidence="2">32-07</strain>
    </source>
</reference>
<sequence length="83" mass="9150">MGLEFIGKDPNSSHGESPTVWVEPSAQELVLQGWTLDPEMRSLCLETGKIPSHEEVVRIPARMAPLLLRALEVLEGEQRTADG</sequence>
<dbReference type="EMBL" id="CP059572">
    <property type="protein sequence ID" value="QXJ21363.1"/>
    <property type="molecule type" value="Genomic_DNA"/>
</dbReference>
<evidence type="ECO:0000313" key="3">
    <source>
        <dbReference type="Proteomes" id="UP001049518"/>
    </source>
</evidence>